<keyword evidence="7 8" id="KW-0460">Magnesium</keyword>
<evidence type="ECO:0000256" key="6">
    <source>
        <dbReference type="ARBA" id="ARBA00022840"/>
    </source>
</evidence>
<keyword evidence="12" id="KW-1185">Reference proteome</keyword>
<dbReference type="GO" id="GO:0000287">
    <property type="term" value="F:magnesium ion binding"/>
    <property type="evidence" value="ECO:0007669"/>
    <property type="project" value="UniProtKB-UniRule"/>
</dbReference>
<reference evidence="10 12" key="1">
    <citation type="submission" date="2023-11" db="EMBL/GenBank/DDBJ databases">
        <title>Unpublished Manusciprt.</title>
        <authorList>
            <person name="Saticioglu I.B."/>
            <person name="Ay H."/>
            <person name="Ajmi N."/>
            <person name="Altun S."/>
            <person name="Duman M."/>
        </authorList>
    </citation>
    <scope>NUCLEOTIDE SEQUENCE</scope>
    <source>
        <strain evidence="9 12">Fl-33</strain>
        <strain evidence="10">Fl-77</strain>
    </source>
</reference>
<feature type="active site" description="Proton acceptor" evidence="8">
    <location>
        <position position="270"/>
    </location>
</feature>
<keyword evidence="8" id="KW-0464">Manganese</keyword>
<dbReference type="GO" id="GO:0005524">
    <property type="term" value="F:ATP binding"/>
    <property type="evidence" value="ECO:0007669"/>
    <property type="project" value="UniProtKB-UniRule"/>
</dbReference>
<dbReference type="EMBL" id="JAWXVG010000005">
    <property type="protein sequence ID" value="MDX6182841.1"/>
    <property type="molecule type" value="Genomic_DNA"/>
</dbReference>
<evidence type="ECO:0000256" key="2">
    <source>
        <dbReference type="ARBA" id="ARBA00022679"/>
    </source>
</evidence>
<evidence type="ECO:0000256" key="5">
    <source>
        <dbReference type="ARBA" id="ARBA00022741"/>
    </source>
</evidence>
<feature type="binding site" evidence="8">
    <location>
        <position position="103"/>
    </location>
    <ligand>
        <name>ATP</name>
        <dbReference type="ChEBI" id="CHEBI:30616"/>
    </ligand>
</feature>
<dbReference type="EC" id="2.7.7.108" evidence="8"/>
<proteinExistence type="inferred from homology"/>
<keyword evidence="2 8" id="KW-0808">Transferase</keyword>
<keyword evidence="3 8" id="KW-0548">Nucleotidyltransferase</keyword>
<dbReference type="NCBIfam" id="NF000658">
    <property type="entry name" value="PRK00029.1"/>
    <property type="match status" value="1"/>
</dbReference>
<feature type="binding site" evidence="8">
    <location>
        <position position="101"/>
    </location>
    <ligand>
        <name>ATP</name>
        <dbReference type="ChEBI" id="CHEBI:30616"/>
    </ligand>
</feature>
<evidence type="ECO:0000256" key="4">
    <source>
        <dbReference type="ARBA" id="ARBA00022723"/>
    </source>
</evidence>
<accession>A0AAJ2SHG0</accession>
<name>A0AAJ2SHG0_9FLAO</name>
<comment type="catalytic activity">
    <reaction evidence="8">
        <text>L-tyrosyl-[protein] + ATP = O-(5'-adenylyl)-L-tyrosyl-[protein] + diphosphate</text>
        <dbReference type="Rhea" id="RHEA:54288"/>
        <dbReference type="Rhea" id="RHEA-COMP:10136"/>
        <dbReference type="Rhea" id="RHEA-COMP:13846"/>
        <dbReference type="ChEBI" id="CHEBI:30616"/>
        <dbReference type="ChEBI" id="CHEBI:33019"/>
        <dbReference type="ChEBI" id="CHEBI:46858"/>
        <dbReference type="ChEBI" id="CHEBI:83624"/>
        <dbReference type="EC" id="2.7.7.108"/>
    </reaction>
</comment>
<feature type="binding site" evidence="8">
    <location>
        <position position="271"/>
    </location>
    <ligand>
        <name>Mg(2+)</name>
        <dbReference type="ChEBI" id="CHEBI:18420"/>
    </ligand>
</feature>
<comment type="catalytic activity">
    <reaction evidence="8">
        <text>L-tyrosyl-[protein] + UTP = O-(5'-uridylyl)-L-tyrosyl-[protein] + diphosphate</text>
        <dbReference type="Rhea" id="RHEA:83887"/>
        <dbReference type="Rhea" id="RHEA-COMP:10136"/>
        <dbReference type="Rhea" id="RHEA-COMP:20238"/>
        <dbReference type="ChEBI" id="CHEBI:33019"/>
        <dbReference type="ChEBI" id="CHEBI:46398"/>
        <dbReference type="ChEBI" id="CHEBI:46858"/>
        <dbReference type="ChEBI" id="CHEBI:90602"/>
    </reaction>
</comment>
<comment type="catalytic activity">
    <reaction evidence="8">
        <text>L-seryl-[protein] + ATP = 3-O-(5'-adenylyl)-L-seryl-[protein] + diphosphate</text>
        <dbReference type="Rhea" id="RHEA:58120"/>
        <dbReference type="Rhea" id="RHEA-COMP:9863"/>
        <dbReference type="Rhea" id="RHEA-COMP:15073"/>
        <dbReference type="ChEBI" id="CHEBI:29999"/>
        <dbReference type="ChEBI" id="CHEBI:30616"/>
        <dbReference type="ChEBI" id="CHEBI:33019"/>
        <dbReference type="ChEBI" id="CHEBI:142516"/>
        <dbReference type="EC" id="2.7.7.108"/>
    </reaction>
</comment>
<evidence type="ECO:0000313" key="9">
    <source>
        <dbReference type="EMBL" id="MDX6182841.1"/>
    </source>
</evidence>
<feature type="binding site" evidence="8">
    <location>
        <position position="280"/>
    </location>
    <ligand>
        <name>Mg(2+)</name>
        <dbReference type="ChEBI" id="CHEBI:18420"/>
    </ligand>
</feature>
<comment type="function">
    <text evidence="8">Nucleotidyltransferase involved in the post-translational modification of proteins. It can catalyze the addition of adenosine monophosphate (AMP) or uridine monophosphate (UMP) to a protein, resulting in modifications known as AMPylation and UMPylation.</text>
</comment>
<comment type="catalytic activity">
    <reaction evidence="8">
        <text>L-seryl-[protein] + UTP = O-(5'-uridylyl)-L-seryl-[protein] + diphosphate</text>
        <dbReference type="Rhea" id="RHEA:64604"/>
        <dbReference type="Rhea" id="RHEA-COMP:9863"/>
        <dbReference type="Rhea" id="RHEA-COMP:16635"/>
        <dbReference type="ChEBI" id="CHEBI:29999"/>
        <dbReference type="ChEBI" id="CHEBI:33019"/>
        <dbReference type="ChEBI" id="CHEBI:46398"/>
        <dbReference type="ChEBI" id="CHEBI:156051"/>
    </reaction>
</comment>
<feature type="binding site" evidence="8">
    <location>
        <position position="193"/>
    </location>
    <ligand>
        <name>ATP</name>
        <dbReference type="ChEBI" id="CHEBI:30616"/>
    </ligand>
</feature>
<keyword evidence="6 8" id="KW-0067">ATP-binding</keyword>
<feature type="binding site" evidence="8">
    <location>
        <position position="200"/>
    </location>
    <ligand>
        <name>ATP</name>
        <dbReference type="ChEBI" id="CHEBI:30616"/>
    </ligand>
</feature>
<dbReference type="InterPro" id="IPR003846">
    <property type="entry name" value="SelO"/>
</dbReference>
<dbReference type="EMBL" id="JAWXVH010000005">
    <property type="protein sequence ID" value="MDX6186294.1"/>
    <property type="molecule type" value="Genomic_DNA"/>
</dbReference>
<gene>
    <name evidence="8" type="primary">ydiU</name>
    <name evidence="8" type="synonym">selO</name>
    <name evidence="9" type="ORF">SGQ18_11765</name>
    <name evidence="10" type="ORF">SGQ44_11020</name>
</gene>
<comment type="catalytic activity">
    <reaction evidence="8">
        <text>L-threonyl-[protein] + ATP = 3-O-(5'-adenylyl)-L-threonyl-[protein] + diphosphate</text>
        <dbReference type="Rhea" id="RHEA:54292"/>
        <dbReference type="Rhea" id="RHEA-COMP:11060"/>
        <dbReference type="Rhea" id="RHEA-COMP:13847"/>
        <dbReference type="ChEBI" id="CHEBI:30013"/>
        <dbReference type="ChEBI" id="CHEBI:30616"/>
        <dbReference type="ChEBI" id="CHEBI:33019"/>
        <dbReference type="ChEBI" id="CHEBI:138113"/>
        <dbReference type="EC" id="2.7.7.108"/>
    </reaction>
</comment>
<sequence>MKNLKINNRFTNELPADTNETNEVRQVSNAVFSFVNPTTPSNPKLIHASEEVAKLVGIAKEEITSDSFLNVFSGKEVLPHTRPYAMCYAGHQFGNWAGQLGDGRAINLTEVEHDDAFFTLQLKGAGKTPYSRTADGLAVLRSSVREYLCAEAMHYLGVPTTRSLSLMLSGDQVLRDILYNGNPAYEKGAIVCRVAPSFIRFGSFEMLTARNELKNLQQFVEYNIKYYFPEIKGEPKEQYLQFFQKIADTTREMILHWQRVGFVHGVMNTDNMSIHGLTIDYGPYGWLENYDPNWTPNTTDSQNRRYRFGNQPQIAQWNLYQLANAIYPLINEAEPLEKILASFITDYDSGYKNMFLSKLGIFTSTESDSKLIADLEATLQLSETDMTLFFRNLSKVKKEDSADKALEIIQDAFYLPEEITGEILVSWTKWFTIYIERLNTENLSDESRSQEMNLVNPKYVLRNYMSQLAIDAADQGDYSLIKELYSLLQKPYDEQPEFEKWFAKRPDWARSKVGCSMLSCSS</sequence>
<feature type="binding site" evidence="8">
    <location>
        <position position="104"/>
    </location>
    <ligand>
        <name>ATP</name>
        <dbReference type="ChEBI" id="CHEBI:30616"/>
    </ligand>
</feature>
<keyword evidence="5 8" id="KW-0547">Nucleotide-binding</keyword>
<feature type="binding site" evidence="8">
    <location>
        <position position="280"/>
    </location>
    <ligand>
        <name>ATP</name>
        <dbReference type="ChEBI" id="CHEBI:30616"/>
    </ligand>
</feature>
<evidence type="ECO:0000256" key="7">
    <source>
        <dbReference type="ARBA" id="ARBA00022842"/>
    </source>
</evidence>
<protein>
    <recommendedName>
        <fullName evidence="8">Protein nucleotidyltransferase YdiU</fullName>
        <ecNumber evidence="8">2.7.7.-</ecNumber>
    </recommendedName>
    <alternativeName>
        <fullName evidence="8">Protein adenylyltransferase YdiU</fullName>
        <ecNumber evidence="8">2.7.7.108</ecNumber>
    </alternativeName>
    <alternativeName>
        <fullName evidence="8">Protein uridylyltransferase YdiU</fullName>
        <ecNumber evidence="8">2.7.7.-</ecNumber>
    </alternativeName>
</protein>
<dbReference type="RefSeq" id="WP_229974069.1">
    <property type="nucleotide sequence ID" value="NZ_CP087133.1"/>
</dbReference>
<organism evidence="10 11">
    <name type="scientific">Flavobacterium flavipigmentatum</name>
    <dbReference type="NCBI Taxonomy" id="2893884"/>
    <lineage>
        <taxon>Bacteria</taxon>
        <taxon>Pseudomonadati</taxon>
        <taxon>Bacteroidota</taxon>
        <taxon>Flavobacteriia</taxon>
        <taxon>Flavobacteriales</taxon>
        <taxon>Flavobacteriaceae</taxon>
        <taxon>Flavobacterium</taxon>
    </lineage>
</organism>
<dbReference type="EC" id="2.7.7.-" evidence="8"/>
<evidence type="ECO:0000313" key="10">
    <source>
        <dbReference type="EMBL" id="MDX6186294.1"/>
    </source>
</evidence>
<evidence type="ECO:0000256" key="8">
    <source>
        <dbReference type="HAMAP-Rule" id="MF_00692"/>
    </source>
</evidence>
<evidence type="ECO:0000313" key="11">
    <source>
        <dbReference type="Proteomes" id="UP001270053"/>
    </source>
</evidence>
<evidence type="ECO:0000256" key="1">
    <source>
        <dbReference type="ARBA" id="ARBA00009747"/>
    </source>
</evidence>
<dbReference type="Proteomes" id="UP001270053">
    <property type="component" value="Unassembled WGS sequence"/>
</dbReference>
<dbReference type="Proteomes" id="UP001278738">
    <property type="component" value="Unassembled WGS sequence"/>
</dbReference>
<keyword evidence="4 8" id="KW-0479">Metal-binding</keyword>
<dbReference type="PANTHER" id="PTHR32057">
    <property type="entry name" value="PROTEIN ADENYLYLTRANSFERASE SELO, MITOCHONDRIAL"/>
    <property type="match status" value="1"/>
</dbReference>
<evidence type="ECO:0000313" key="12">
    <source>
        <dbReference type="Proteomes" id="UP001278738"/>
    </source>
</evidence>
<dbReference type="GO" id="GO:0070733">
    <property type="term" value="F:AMPylase activity"/>
    <property type="evidence" value="ECO:0007669"/>
    <property type="project" value="UniProtKB-EC"/>
</dbReference>
<feature type="binding site" evidence="8">
    <location>
        <position position="135"/>
    </location>
    <ligand>
        <name>ATP</name>
        <dbReference type="ChEBI" id="CHEBI:30616"/>
    </ligand>
</feature>
<evidence type="ECO:0000256" key="3">
    <source>
        <dbReference type="ARBA" id="ARBA00022695"/>
    </source>
</evidence>
<dbReference type="GO" id="GO:0030145">
    <property type="term" value="F:manganese ion binding"/>
    <property type="evidence" value="ECO:0007669"/>
    <property type="project" value="UniProtKB-UniRule"/>
</dbReference>
<dbReference type="AlphaFoldDB" id="A0AAJ2SHG0"/>
<comment type="similarity">
    <text evidence="1 8">Belongs to the SELO family.</text>
</comment>
<comment type="catalytic activity">
    <reaction evidence="8">
        <text>L-histidyl-[protein] + UTP = N(tele)-(5'-uridylyl)-L-histidyl-[protein] + diphosphate</text>
        <dbReference type="Rhea" id="RHEA:83891"/>
        <dbReference type="Rhea" id="RHEA-COMP:9745"/>
        <dbReference type="Rhea" id="RHEA-COMP:20239"/>
        <dbReference type="ChEBI" id="CHEBI:29979"/>
        <dbReference type="ChEBI" id="CHEBI:33019"/>
        <dbReference type="ChEBI" id="CHEBI:46398"/>
        <dbReference type="ChEBI" id="CHEBI:233474"/>
    </reaction>
</comment>
<feature type="binding site" evidence="8">
    <location>
        <position position="136"/>
    </location>
    <ligand>
        <name>ATP</name>
        <dbReference type="ChEBI" id="CHEBI:30616"/>
    </ligand>
</feature>
<comment type="cofactor">
    <cofactor evidence="8">
        <name>Mg(2+)</name>
        <dbReference type="ChEBI" id="CHEBI:18420"/>
    </cofactor>
    <cofactor evidence="8">
        <name>Mn(2+)</name>
        <dbReference type="ChEBI" id="CHEBI:29035"/>
    </cofactor>
</comment>
<comment type="caution">
    <text evidence="10">The sequence shown here is derived from an EMBL/GenBank/DDBJ whole genome shotgun (WGS) entry which is preliminary data.</text>
</comment>
<dbReference type="HAMAP" id="MF_00692">
    <property type="entry name" value="SelO"/>
    <property type="match status" value="1"/>
</dbReference>
<dbReference type="Pfam" id="PF02696">
    <property type="entry name" value="SelO"/>
    <property type="match status" value="1"/>
</dbReference>
<feature type="binding site" evidence="8">
    <location>
        <position position="123"/>
    </location>
    <ligand>
        <name>ATP</name>
        <dbReference type="ChEBI" id="CHEBI:30616"/>
    </ligand>
</feature>
<dbReference type="PANTHER" id="PTHR32057:SF14">
    <property type="entry name" value="PROTEIN ADENYLYLTRANSFERASE SELO, MITOCHONDRIAL"/>
    <property type="match status" value="1"/>
</dbReference>